<dbReference type="GeneID" id="54977055"/>
<keyword evidence="2" id="KW-1185">Reference proteome</keyword>
<accession>A0A1D9C9Q1</accession>
<evidence type="ECO:0000313" key="1">
    <source>
        <dbReference type="EMBL" id="AOY11825.1"/>
    </source>
</evidence>
<dbReference type="RefSeq" id="YP_009786962.1">
    <property type="nucleotide sequence ID" value="NC_047775.1"/>
</dbReference>
<evidence type="ECO:0000313" key="2">
    <source>
        <dbReference type="Proteomes" id="UP000225897"/>
    </source>
</evidence>
<dbReference type="EMBL" id="KX774374">
    <property type="protein sequence ID" value="AOY11825.1"/>
    <property type="molecule type" value="Genomic_DNA"/>
</dbReference>
<gene>
    <name evidence="1" type="primary">PP_00020</name>
</gene>
<reference evidence="1 2" key="1">
    <citation type="submission" date="2016-08" db="EMBL/GenBank/DDBJ databases">
        <title>Salinivibrio phage SMHB1.</title>
        <authorList>
            <person name="Olonade I.T."/>
            <person name="van Zyl L.J."/>
            <person name="Trindade M.I."/>
        </authorList>
    </citation>
    <scope>NUCLEOTIDE SEQUENCE [LARGE SCALE GENOMIC DNA]</scope>
</reference>
<dbReference type="KEGG" id="vg:54977055"/>
<sequence>MSDISKQAVAWLECALSQDTCSADTDKTAIEAYLYRLIAKDSEEQRESVGSSL</sequence>
<organism evidence="1 2">
    <name type="scientific">Salinivibrio phage SMHB1</name>
    <dbReference type="NCBI Taxonomy" id="1897436"/>
    <lineage>
        <taxon>Viruses</taxon>
        <taxon>Duplodnaviria</taxon>
        <taxon>Heunggongvirae</taxon>
        <taxon>Uroviricota</taxon>
        <taxon>Caudoviricetes</taxon>
        <taxon>Peduoviridae</taxon>
        <taxon>Playavirus</taxon>
        <taxon>Playavirus SMHB1</taxon>
    </lineage>
</organism>
<protein>
    <submittedName>
        <fullName evidence="1">Uncharacterized protein</fullName>
    </submittedName>
</protein>
<dbReference type="Proteomes" id="UP000225897">
    <property type="component" value="Segment"/>
</dbReference>
<proteinExistence type="predicted"/>
<name>A0A1D9C9Q1_9CAUD</name>